<protein>
    <submittedName>
        <fullName evidence="2">Uncharacterized protein</fullName>
    </submittedName>
</protein>
<feature type="transmembrane region" description="Helical" evidence="1">
    <location>
        <begin position="71"/>
        <end position="92"/>
    </location>
</feature>
<sequence length="93" mass="9066">MPSNRATAAAPMATGVLLAGTATREVAQHGLELWTTLALAGGLSAVAVGLGVLTGLAGFDSDDDLDGRHDRTTVALVGLALTSLAVGAGIALA</sequence>
<proteinExistence type="predicted"/>
<evidence type="ECO:0000313" key="3">
    <source>
        <dbReference type="Proteomes" id="UP000216308"/>
    </source>
</evidence>
<keyword evidence="3" id="KW-1185">Reference proteome</keyword>
<keyword evidence="1" id="KW-1133">Transmembrane helix</keyword>
<evidence type="ECO:0000313" key="2">
    <source>
        <dbReference type="EMBL" id="OYR53534.1"/>
    </source>
</evidence>
<dbReference type="AlphaFoldDB" id="A0A256IAE5"/>
<feature type="transmembrane region" description="Helical" evidence="1">
    <location>
        <begin position="34"/>
        <end position="59"/>
    </location>
</feature>
<comment type="caution">
    <text evidence="2">The sequence shown here is derived from an EMBL/GenBank/DDBJ whole genome shotgun (WGS) entry which is preliminary data.</text>
</comment>
<dbReference type="RefSeq" id="WP_094534788.1">
    <property type="nucleotide sequence ID" value="NZ_NHPJ01000141.1"/>
</dbReference>
<keyword evidence="1" id="KW-0472">Membrane</keyword>
<dbReference type="EMBL" id="NHPJ01000141">
    <property type="protein sequence ID" value="OYR53534.1"/>
    <property type="molecule type" value="Genomic_DNA"/>
</dbReference>
<name>A0A256IAE5_9EURY</name>
<reference evidence="2 3" key="1">
    <citation type="journal article" date="2014" name="Front. Microbiol.">
        <title>Population and genomic analysis of the genus Halorubrum.</title>
        <authorList>
            <person name="Fullmer M.S."/>
            <person name="Soucy S.M."/>
            <person name="Swithers K.S."/>
            <person name="Makkay A.M."/>
            <person name="Wheeler R."/>
            <person name="Ventosa A."/>
            <person name="Gogarten J.P."/>
            <person name="Papke R.T."/>
        </authorList>
    </citation>
    <scope>NUCLEOTIDE SEQUENCE [LARGE SCALE GENOMIC DNA]</scope>
    <source>
        <strain evidence="2 3">Cb34</strain>
    </source>
</reference>
<gene>
    <name evidence="2" type="ORF">DJ70_16075</name>
</gene>
<dbReference type="Proteomes" id="UP000216308">
    <property type="component" value="Unassembled WGS sequence"/>
</dbReference>
<evidence type="ECO:0000256" key="1">
    <source>
        <dbReference type="SAM" id="Phobius"/>
    </source>
</evidence>
<accession>A0A256IAE5</accession>
<keyword evidence="1" id="KW-0812">Transmembrane</keyword>
<organism evidence="2 3">
    <name type="scientific">Halorubrum halodurans</name>
    <dbReference type="NCBI Taxonomy" id="1383851"/>
    <lineage>
        <taxon>Archaea</taxon>
        <taxon>Methanobacteriati</taxon>
        <taxon>Methanobacteriota</taxon>
        <taxon>Stenosarchaea group</taxon>
        <taxon>Halobacteria</taxon>
        <taxon>Halobacteriales</taxon>
        <taxon>Haloferacaceae</taxon>
        <taxon>Halorubrum</taxon>
    </lineage>
</organism>